<evidence type="ECO:0000313" key="3">
    <source>
        <dbReference type="EMBL" id="THH07742.1"/>
    </source>
</evidence>
<feature type="chain" id="PRO_5020964757" description="Mediator of RNA polymerase II transcription subunit 25" evidence="2">
    <location>
        <begin position="18"/>
        <end position="1116"/>
    </location>
</feature>
<dbReference type="Proteomes" id="UP000310158">
    <property type="component" value="Unassembled WGS sequence"/>
</dbReference>
<dbReference type="GO" id="GO:0045944">
    <property type="term" value="P:positive regulation of transcription by RNA polymerase II"/>
    <property type="evidence" value="ECO:0007669"/>
    <property type="project" value="TreeGrafter"/>
</dbReference>
<feature type="region of interest" description="Disordered" evidence="1">
    <location>
        <begin position="396"/>
        <end position="459"/>
    </location>
</feature>
<reference evidence="3 4" key="1">
    <citation type="submission" date="2019-02" db="EMBL/GenBank/DDBJ databases">
        <title>Genome sequencing of the rare red list fungi Bondarzewia mesenterica.</title>
        <authorList>
            <person name="Buettner E."/>
            <person name="Kellner H."/>
        </authorList>
    </citation>
    <scope>NUCLEOTIDE SEQUENCE [LARGE SCALE GENOMIC DNA]</scope>
    <source>
        <strain evidence="3 4">DSM 108281</strain>
    </source>
</reference>
<dbReference type="GO" id="GO:0016592">
    <property type="term" value="C:mediator complex"/>
    <property type="evidence" value="ECO:0007669"/>
    <property type="project" value="TreeGrafter"/>
</dbReference>
<feature type="compositionally biased region" description="Low complexity" evidence="1">
    <location>
        <begin position="726"/>
        <end position="739"/>
    </location>
</feature>
<organism evidence="3 4">
    <name type="scientific">Bondarzewia mesenterica</name>
    <dbReference type="NCBI Taxonomy" id="1095465"/>
    <lineage>
        <taxon>Eukaryota</taxon>
        <taxon>Fungi</taxon>
        <taxon>Dikarya</taxon>
        <taxon>Basidiomycota</taxon>
        <taxon>Agaricomycotina</taxon>
        <taxon>Agaricomycetes</taxon>
        <taxon>Russulales</taxon>
        <taxon>Bondarzewiaceae</taxon>
        <taxon>Bondarzewia</taxon>
    </lineage>
</organism>
<name>A0A4S4L812_9AGAM</name>
<feature type="region of interest" description="Disordered" evidence="1">
    <location>
        <begin position="719"/>
        <end position="739"/>
    </location>
</feature>
<feature type="compositionally biased region" description="Low complexity" evidence="1">
    <location>
        <begin position="497"/>
        <end position="516"/>
    </location>
</feature>
<feature type="region of interest" description="Disordered" evidence="1">
    <location>
        <begin position="599"/>
        <end position="661"/>
    </location>
</feature>
<feature type="compositionally biased region" description="Pro residues" evidence="1">
    <location>
        <begin position="641"/>
        <end position="654"/>
    </location>
</feature>
<dbReference type="PANTHER" id="PTHR46007:SF8">
    <property type="entry name" value="C2H2-TYPE DOMAIN-CONTAINING PROTEIN"/>
    <property type="match status" value="1"/>
</dbReference>
<feature type="region of interest" description="Disordered" evidence="1">
    <location>
        <begin position="476"/>
        <end position="531"/>
    </location>
</feature>
<feature type="compositionally biased region" description="Low complexity" evidence="1">
    <location>
        <begin position="600"/>
        <end position="636"/>
    </location>
</feature>
<feature type="compositionally biased region" description="Polar residues" evidence="1">
    <location>
        <begin position="421"/>
        <end position="432"/>
    </location>
</feature>
<proteinExistence type="predicted"/>
<feature type="compositionally biased region" description="Polar residues" evidence="1">
    <location>
        <begin position="93"/>
        <end position="104"/>
    </location>
</feature>
<sequence>MLWWFIAFASLFAVVCGQQLITTTNVLGQTIVESITVDALGDPTTIILQTLAPGQITSSISATSATLATSATSAITSTASTSTTSLTTRTTSQQQGPVAQPASTTVAQGDTPYVYTTTDANGDYTSVSAIFTPAFPATQVPTYTTTGSILDYSQWLSMIGTAASGLNDPVASQGAALPRPGGAVACLVDSSLNIAAEWNRILLEYVGPVLQRLIELHPNYNFRLGFVTYGPGETYTNPVITKRFFASPQHLTKELKESPTKLGIGTTSLGGSVGMAALEGYAATIEMFDHLLNSEGLNPLHSPTGEDQQTVISYILQVAAGVPDDTRHPSWNEDPSLDSLTWDSVPAEIRKRNIHCNMILLSPIQQFTELFAKVHTGPRIPPFFTTRSQHTILLSGFPTHKAKRSSDTNAERSPTVKRSRVSNANASQSARSPANPAPHASPRNASSHPPTAIPSTSANSAAVPVAAASSIPAQVNPSPVHPAASASAPVPAPPTIQPAIPAKQDSQPELNPQLDPQQPPPGLPNPSTSSVQLPQNFMQQFMQLVERARAMDMQLEELKLSYAKAVTEKRTDDAERLKADITIKLSIANRFKQMLARMKQQVQQQQMQNAAQAQPPEQNQNQNQQQGPQNGGSNAPVAAPGFPPKATPPVPQQPPTNGAPAMSAVMQHAMGEAQAFTQILQSRMNNGGRQPGMSNAGAGQPGLQMPTHITPEMAAQMQKLMEQQRGKQQQQGTGAGAQPHAAANFLQAMPPNAVGFGAVQPQPPVNMSMKWHGTLCWTGQDSVTQEKKEVKAVVIATGTHGDLHSDTWPKELALMPTRDPVAPLKDLEDWVKRHKPALASIEAAPGVGPNAKVNLSHFLSFASLLREKNIVSTFCLLSRRSEAERSMSTQYAVASWEPPGLARAVRLLIAPLPENKLLAAVFPTTPMPELPKAKSMSQQQAAQLQQQQIMHIVNSMPEHIRNLPSDKRNNLIVQMLHRRMQALQQPPLPPIPQAQHPSQQQQQAQAQAGMMNPFIQGSQANHIANGLLNPAQVGAAVQHLLQQQQQQQHQQQQQNMMGMGMDIGTGGMGGVGGAAGGMNIGAAGGSAGGLPVTAEMLQSWMQRNEGGGTAQGQGHA</sequence>
<comment type="caution">
    <text evidence="3">The sequence shown here is derived from an EMBL/GenBank/DDBJ whole genome shotgun (WGS) entry which is preliminary data.</text>
</comment>
<feature type="compositionally biased region" description="Low complexity" evidence="1">
    <location>
        <begin position="82"/>
        <end position="92"/>
    </location>
</feature>
<dbReference type="PANTHER" id="PTHR46007">
    <property type="entry name" value="MEDIATOR OF RNA POLYMERASE II TRANSCRIPTION SUBUNIT 12"/>
    <property type="match status" value="1"/>
</dbReference>
<feature type="compositionally biased region" description="Low complexity" evidence="1">
    <location>
        <begin position="476"/>
        <end position="489"/>
    </location>
</feature>
<protein>
    <recommendedName>
        <fullName evidence="5">Mediator of RNA polymerase II transcription subunit 25</fullName>
    </recommendedName>
</protein>
<evidence type="ECO:0000256" key="1">
    <source>
        <dbReference type="SAM" id="MobiDB-lite"/>
    </source>
</evidence>
<dbReference type="AlphaFoldDB" id="A0A4S4L812"/>
<feature type="region of interest" description="Disordered" evidence="1">
    <location>
        <begin position="684"/>
        <end position="706"/>
    </location>
</feature>
<dbReference type="EMBL" id="SGPL01000754">
    <property type="protein sequence ID" value="THH07742.1"/>
    <property type="molecule type" value="Genomic_DNA"/>
</dbReference>
<evidence type="ECO:0000313" key="4">
    <source>
        <dbReference type="Proteomes" id="UP000310158"/>
    </source>
</evidence>
<feature type="region of interest" description="Disordered" evidence="1">
    <location>
        <begin position="82"/>
        <end position="104"/>
    </location>
</feature>
<gene>
    <name evidence="3" type="ORF">EW146_g9221</name>
</gene>
<evidence type="ECO:0000256" key="2">
    <source>
        <dbReference type="SAM" id="SignalP"/>
    </source>
</evidence>
<dbReference type="OrthoDB" id="7690434at2759"/>
<accession>A0A4S4L812</accession>
<keyword evidence="4" id="KW-1185">Reference proteome</keyword>
<dbReference type="GO" id="GO:0003713">
    <property type="term" value="F:transcription coactivator activity"/>
    <property type="evidence" value="ECO:0007669"/>
    <property type="project" value="TreeGrafter"/>
</dbReference>
<feature type="region of interest" description="Disordered" evidence="1">
    <location>
        <begin position="985"/>
        <end position="1004"/>
    </location>
</feature>
<dbReference type="InterPro" id="IPR051647">
    <property type="entry name" value="Mediator_comp_sub12"/>
</dbReference>
<keyword evidence="2" id="KW-0732">Signal</keyword>
<feature type="signal peptide" evidence="2">
    <location>
        <begin position="1"/>
        <end position="17"/>
    </location>
</feature>
<evidence type="ECO:0008006" key="5">
    <source>
        <dbReference type="Google" id="ProtNLM"/>
    </source>
</evidence>
<feature type="compositionally biased region" description="Low complexity" evidence="1">
    <location>
        <begin position="993"/>
        <end position="1004"/>
    </location>
</feature>